<proteinExistence type="predicted"/>
<organism evidence="2 3">
    <name type="scientific">Arabis nemorensis</name>
    <dbReference type="NCBI Taxonomy" id="586526"/>
    <lineage>
        <taxon>Eukaryota</taxon>
        <taxon>Viridiplantae</taxon>
        <taxon>Streptophyta</taxon>
        <taxon>Embryophyta</taxon>
        <taxon>Tracheophyta</taxon>
        <taxon>Spermatophyta</taxon>
        <taxon>Magnoliopsida</taxon>
        <taxon>eudicotyledons</taxon>
        <taxon>Gunneridae</taxon>
        <taxon>Pentapetalae</taxon>
        <taxon>rosids</taxon>
        <taxon>malvids</taxon>
        <taxon>Brassicales</taxon>
        <taxon>Brassicaceae</taxon>
        <taxon>Arabideae</taxon>
        <taxon>Arabis</taxon>
    </lineage>
</organism>
<evidence type="ECO:0000256" key="1">
    <source>
        <dbReference type="SAM" id="MobiDB-lite"/>
    </source>
</evidence>
<accession>A0A565CML5</accession>
<dbReference type="EMBL" id="CABITT030000008">
    <property type="protein sequence ID" value="VVB14804.1"/>
    <property type="molecule type" value="Genomic_DNA"/>
</dbReference>
<keyword evidence="3" id="KW-1185">Reference proteome</keyword>
<gene>
    <name evidence="2" type="ORF">ANE_LOCUS25248</name>
</gene>
<reference evidence="2" key="1">
    <citation type="submission" date="2019-07" db="EMBL/GenBank/DDBJ databases">
        <authorList>
            <person name="Dittberner H."/>
        </authorList>
    </citation>
    <scope>NUCLEOTIDE SEQUENCE [LARGE SCALE GENOMIC DNA]</scope>
</reference>
<feature type="region of interest" description="Disordered" evidence="1">
    <location>
        <begin position="1"/>
        <end position="21"/>
    </location>
</feature>
<dbReference type="AlphaFoldDB" id="A0A565CML5"/>
<evidence type="ECO:0000313" key="3">
    <source>
        <dbReference type="Proteomes" id="UP000489600"/>
    </source>
</evidence>
<evidence type="ECO:0000313" key="2">
    <source>
        <dbReference type="EMBL" id="VVB14804.1"/>
    </source>
</evidence>
<feature type="compositionally biased region" description="Basic residues" evidence="1">
    <location>
        <begin position="1"/>
        <end position="16"/>
    </location>
</feature>
<dbReference type="Proteomes" id="UP000489600">
    <property type="component" value="Unassembled WGS sequence"/>
</dbReference>
<sequence length="127" mass="14626">MAMRGRRHSKRSKRRQSNPSEDEMVVLLIGGDADYHERLSKLKRLGVPVLLILISSTDSCSNDYDKWTFLEWKDLLIHGVDTNGEDTAMWKYQNKWKECKGKKNEIYTCETGDSSYDGESDDMSVVS</sequence>
<protein>
    <submittedName>
        <fullName evidence="2">Uncharacterized protein</fullName>
    </submittedName>
</protein>
<comment type="caution">
    <text evidence="2">The sequence shown here is derived from an EMBL/GenBank/DDBJ whole genome shotgun (WGS) entry which is preliminary data.</text>
</comment>
<name>A0A565CML5_9BRAS</name>